<dbReference type="Pfam" id="PF09837">
    <property type="entry name" value="DUF2064"/>
    <property type="match status" value="1"/>
</dbReference>
<gene>
    <name evidence="1" type="ORF">GA0070624_4472</name>
</gene>
<organism evidence="1 2">
    <name type="scientific">Micromonospora rhizosphaerae</name>
    <dbReference type="NCBI Taxonomy" id="568872"/>
    <lineage>
        <taxon>Bacteria</taxon>
        <taxon>Bacillati</taxon>
        <taxon>Actinomycetota</taxon>
        <taxon>Actinomycetes</taxon>
        <taxon>Micromonosporales</taxon>
        <taxon>Micromonosporaceae</taxon>
        <taxon>Micromonospora</taxon>
    </lineage>
</organism>
<evidence type="ECO:0008006" key="3">
    <source>
        <dbReference type="Google" id="ProtNLM"/>
    </source>
</evidence>
<evidence type="ECO:0000313" key="2">
    <source>
        <dbReference type="Proteomes" id="UP000199413"/>
    </source>
</evidence>
<dbReference type="STRING" id="568872.GA0070624_4472"/>
<evidence type="ECO:0000313" key="1">
    <source>
        <dbReference type="EMBL" id="SCL32422.1"/>
    </source>
</evidence>
<dbReference type="EMBL" id="FMHV01000002">
    <property type="protein sequence ID" value="SCL32422.1"/>
    <property type="molecule type" value="Genomic_DNA"/>
</dbReference>
<accession>A0A1C6SSR1</accession>
<name>A0A1C6SSR1_9ACTN</name>
<dbReference type="InterPro" id="IPR018641">
    <property type="entry name" value="Trfase_1_rSAM/seldom-assoc"/>
</dbReference>
<keyword evidence="2" id="KW-1185">Reference proteome</keyword>
<sequence>MLLVVAKAPAPGQVKTRLCPPATADQAAEIAAAALLDTLDAVAATPGVTPVLAVGGDLGRAARRADLLRALRGWPILDQRGATFADRLVAAHADVADRFPGSPVLQIGMDTPQLRAPMLDRAVRRLAGTGLAVLGPAADGGWWALGLRDPRQAEALLGVPMSRGDTGLRTRRALRASGLRVASLPMLSDVDTMADAVAVAAIAPHGRFAAAVAAVTVPLADPRGQNLALLARGGETAAPRP</sequence>
<reference evidence="2" key="1">
    <citation type="submission" date="2016-06" db="EMBL/GenBank/DDBJ databases">
        <authorList>
            <person name="Varghese N."/>
            <person name="Submissions Spin"/>
        </authorList>
    </citation>
    <scope>NUCLEOTIDE SEQUENCE [LARGE SCALE GENOMIC DNA]</scope>
    <source>
        <strain evidence="2">DSM 45431</strain>
    </source>
</reference>
<dbReference type="Gene3D" id="3.90.550.10">
    <property type="entry name" value="Spore Coat Polysaccharide Biosynthesis Protein SpsA, Chain A"/>
    <property type="match status" value="1"/>
</dbReference>
<dbReference type="PANTHER" id="PTHR36529:SF1">
    <property type="entry name" value="GLYCOSYLTRANSFERASE"/>
    <property type="match status" value="1"/>
</dbReference>
<dbReference type="AlphaFoldDB" id="A0A1C6SSR1"/>
<proteinExistence type="predicted"/>
<dbReference type="SUPFAM" id="SSF53448">
    <property type="entry name" value="Nucleotide-diphospho-sugar transferases"/>
    <property type="match status" value="1"/>
</dbReference>
<dbReference type="PANTHER" id="PTHR36529">
    <property type="entry name" value="SLL1095 PROTEIN"/>
    <property type="match status" value="1"/>
</dbReference>
<dbReference type="RefSeq" id="WP_342672769.1">
    <property type="nucleotide sequence ID" value="NZ_FMHV01000002.1"/>
</dbReference>
<dbReference type="InterPro" id="IPR029044">
    <property type="entry name" value="Nucleotide-diphossugar_trans"/>
</dbReference>
<protein>
    <recommendedName>
        <fullName evidence="3">Glycosyltransferase involved in cell wall biogenesis</fullName>
    </recommendedName>
</protein>
<dbReference type="Proteomes" id="UP000199413">
    <property type="component" value="Unassembled WGS sequence"/>
</dbReference>